<dbReference type="Proteomes" id="UP000438773">
    <property type="component" value="Unassembled WGS sequence"/>
</dbReference>
<accession>A0A6I0JQD4</accession>
<feature type="non-terminal residue" evidence="1">
    <location>
        <position position="36"/>
    </location>
</feature>
<organism evidence="1 2">
    <name type="scientific">Bacteroides uniformis</name>
    <dbReference type="NCBI Taxonomy" id="820"/>
    <lineage>
        <taxon>Bacteria</taxon>
        <taxon>Pseudomonadati</taxon>
        <taxon>Bacteroidota</taxon>
        <taxon>Bacteroidia</taxon>
        <taxon>Bacteroidales</taxon>
        <taxon>Bacteroidaceae</taxon>
        <taxon>Bacteroides</taxon>
    </lineage>
</organism>
<protein>
    <submittedName>
        <fullName evidence="1">AraC family transcriptional regulator</fullName>
    </submittedName>
</protein>
<evidence type="ECO:0000313" key="1">
    <source>
        <dbReference type="EMBL" id="KAB4118230.1"/>
    </source>
</evidence>
<proteinExistence type="predicted"/>
<comment type="caution">
    <text evidence="1">The sequence shown here is derived from an EMBL/GenBank/DDBJ whole genome shotgun (WGS) entry which is preliminary data.</text>
</comment>
<sequence length="36" mass="4128">MARETQCNRQTDCAQCPKATEGILVHRKFPKGQHFP</sequence>
<reference evidence="1 2" key="1">
    <citation type="journal article" date="2019" name="Nat. Med.">
        <title>A library of human gut bacterial isolates paired with longitudinal multiomics data enables mechanistic microbiome research.</title>
        <authorList>
            <person name="Poyet M."/>
            <person name="Groussin M."/>
            <person name="Gibbons S.M."/>
            <person name="Avila-Pacheco J."/>
            <person name="Jiang X."/>
            <person name="Kearney S.M."/>
            <person name="Perrotta A.R."/>
            <person name="Berdy B."/>
            <person name="Zhao S."/>
            <person name="Lieberman T.D."/>
            <person name="Swanson P.K."/>
            <person name="Smith M."/>
            <person name="Roesemann S."/>
            <person name="Alexander J.E."/>
            <person name="Rich S.A."/>
            <person name="Livny J."/>
            <person name="Vlamakis H."/>
            <person name="Clish C."/>
            <person name="Bullock K."/>
            <person name="Deik A."/>
            <person name="Scott J."/>
            <person name="Pierce K.A."/>
            <person name="Xavier R.J."/>
            <person name="Alm E.J."/>
        </authorList>
    </citation>
    <scope>NUCLEOTIDE SEQUENCE [LARGE SCALE GENOMIC DNA]</scope>
    <source>
        <strain evidence="1 2">BIOML-A37</strain>
    </source>
</reference>
<dbReference type="EMBL" id="WCUQ01000097">
    <property type="protein sequence ID" value="KAB4118230.1"/>
    <property type="molecule type" value="Genomic_DNA"/>
</dbReference>
<evidence type="ECO:0000313" key="2">
    <source>
        <dbReference type="Proteomes" id="UP000438773"/>
    </source>
</evidence>
<gene>
    <name evidence="1" type="ORF">GAQ75_23325</name>
</gene>
<dbReference type="AlphaFoldDB" id="A0A6I0JQD4"/>
<name>A0A6I0JQD4_BACUN</name>